<sequence length="189" mass="21307">MEIKDLLDKEIQVERKLKSKSSSKCQGVGHIAPQCPNKRVIVMLDNGEIESESSSDDEMPPLEDCSDVKVVEPINGDILPEEDCDIEQYEHNFHTRCHINDKVCSMIIDSGSCTNMTSTIIMEKINLQTTKHIRPYKLQWLSNIGEVKVDKQVVVPFAIENYKDEVLCDVVLMEARHIPLAAHGSSTAR</sequence>
<protein>
    <submittedName>
        <fullName evidence="1">Uncharacterized protein</fullName>
    </submittedName>
</protein>
<dbReference type="EMBL" id="QJKJ01009550">
    <property type="protein sequence ID" value="RDX76305.1"/>
    <property type="molecule type" value="Genomic_DNA"/>
</dbReference>
<evidence type="ECO:0000313" key="1">
    <source>
        <dbReference type="EMBL" id="RDX76305.1"/>
    </source>
</evidence>
<dbReference type="AlphaFoldDB" id="A0A371FDF6"/>
<dbReference type="Proteomes" id="UP000257109">
    <property type="component" value="Unassembled WGS sequence"/>
</dbReference>
<organism evidence="1 2">
    <name type="scientific">Mucuna pruriens</name>
    <name type="common">Velvet bean</name>
    <name type="synonym">Dolichos pruriens</name>
    <dbReference type="NCBI Taxonomy" id="157652"/>
    <lineage>
        <taxon>Eukaryota</taxon>
        <taxon>Viridiplantae</taxon>
        <taxon>Streptophyta</taxon>
        <taxon>Embryophyta</taxon>
        <taxon>Tracheophyta</taxon>
        <taxon>Spermatophyta</taxon>
        <taxon>Magnoliopsida</taxon>
        <taxon>eudicotyledons</taxon>
        <taxon>Gunneridae</taxon>
        <taxon>Pentapetalae</taxon>
        <taxon>rosids</taxon>
        <taxon>fabids</taxon>
        <taxon>Fabales</taxon>
        <taxon>Fabaceae</taxon>
        <taxon>Papilionoideae</taxon>
        <taxon>50 kb inversion clade</taxon>
        <taxon>NPAAA clade</taxon>
        <taxon>indigoferoid/millettioid clade</taxon>
        <taxon>Phaseoleae</taxon>
        <taxon>Mucuna</taxon>
    </lineage>
</organism>
<dbReference type="PANTHER" id="PTHR35046:SF9">
    <property type="entry name" value="RNA-DIRECTED DNA POLYMERASE"/>
    <property type="match status" value="1"/>
</dbReference>
<gene>
    <name evidence="1" type="ORF">CR513_43719</name>
</gene>
<accession>A0A371FDF6</accession>
<reference evidence="1" key="1">
    <citation type="submission" date="2018-05" db="EMBL/GenBank/DDBJ databases">
        <title>Draft genome of Mucuna pruriens seed.</title>
        <authorList>
            <person name="Nnadi N.E."/>
            <person name="Vos R."/>
            <person name="Hasami M.H."/>
            <person name="Devisetty U.K."/>
            <person name="Aguiy J.C."/>
        </authorList>
    </citation>
    <scope>NUCLEOTIDE SEQUENCE [LARGE SCALE GENOMIC DNA]</scope>
    <source>
        <strain evidence="1">JCA_2017</strain>
    </source>
</reference>
<proteinExistence type="predicted"/>
<dbReference type="Gene3D" id="2.40.70.10">
    <property type="entry name" value="Acid Proteases"/>
    <property type="match status" value="1"/>
</dbReference>
<name>A0A371FDF6_MUCPR</name>
<comment type="caution">
    <text evidence="1">The sequence shown here is derived from an EMBL/GenBank/DDBJ whole genome shotgun (WGS) entry which is preliminary data.</text>
</comment>
<dbReference type="OrthoDB" id="1747743at2759"/>
<dbReference type="PANTHER" id="PTHR35046">
    <property type="entry name" value="ZINC KNUCKLE (CCHC-TYPE) FAMILY PROTEIN"/>
    <property type="match status" value="1"/>
</dbReference>
<feature type="non-terminal residue" evidence="1">
    <location>
        <position position="1"/>
    </location>
</feature>
<dbReference type="InterPro" id="IPR021109">
    <property type="entry name" value="Peptidase_aspartic_dom_sf"/>
</dbReference>
<dbReference type="CDD" id="cd00303">
    <property type="entry name" value="retropepsin_like"/>
    <property type="match status" value="1"/>
</dbReference>
<keyword evidence="2" id="KW-1185">Reference proteome</keyword>
<evidence type="ECO:0000313" key="2">
    <source>
        <dbReference type="Proteomes" id="UP000257109"/>
    </source>
</evidence>